<name>A0A914Q7A4_9BILA</name>
<protein>
    <submittedName>
        <fullName evidence="3">Uncharacterized protein</fullName>
    </submittedName>
</protein>
<organism evidence="2 3">
    <name type="scientific">Panagrolaimus davidi</name>
    <dbReference type="NCBI Taxonomy" id="227884"/>
    <lineage>
        <taxon>Eukaryota</taxon>
        <taxon>Metazoa</taxon>
        <taxon>Ecdysozoa</taxon>
        <taxon>Nematoda</taxon>
        <taxon>Chromadorea</taxon>
        <taxon>Rhabditida</taxon>
        <taxon>Tylenchina</taxon>
        <taxon>Panagrolaimomorpha</taxon>
        <taxon>Panagrolaimoidea</taxon>
        <taxon>Panagrolaimidae</taxon>
        <taxon>Panagrolaimus</taxon>
    </lineage>
</organism>
<feature type="signal peptide" evidence="1">
    <location>
        <begin position="1"/>
        <end position="21"/>
    </location>
</feature>
<keyword evidence="1" id="KW-0732">Signal</keyword>
<sequence>MVYKIFFRMLIMLALSCNCSAMLPSEPPNSTVEDMIATAKALTGELNKLATLLTKKGRLNNFQNTSREEIPFSLSDVIGTTSTIVSLLDRFLPGLLPTKESESFEKAVRDAFKTIDTVAEPTHQMEYTFTSHQSYCYEHFWDEDVANKIMTNCANQFDSGAYYLRTSQCIVETYDKNYKRANYAYMAITYDPIGGYDNHGVCGTYYHHLFRFDNRNIILLRSKSHYTTCKVLSSVDDFNTQSEGGREYGKMAKYAFEKCGDLTAVAFIRAKGVDQTSWTTKPDWFINKQYIGNNNVNSFVYAGFK</sequence>
<dbReference type="AlphaFoldDB" id="A0A914Q7A4"/>
<feature type="chain" id="PRO_5037938699" evidence="1">
    <location>
        <begin position="22"/>
        <end position="305"/>
    </location>
</feature>
<reference evidence="3" key="1">
    <citation type="submission" date="2022-11" db="UniProtKB">
        <authorList>
            <consortium name="WormBaseParasite"/>
        </authorList>
    </citation>
    <scope>IDENTIFICATION</scope>
</reference>
<proteinExistence type="predicted"/>
<dbReference type="Proteomes" id="UP000887578">
    <property type="component" value="Unplaced"/>
</dbReference>
<dbReference type="WBParaSite" id="PDA_v2.g27306.t1">
    <property type="protein sequence ID" value="PDA_v2.g27306.t1"/>
    <property type="gene ID" value="PDA_v2.g27306"/>
</dbReference>
<keyword evidence="2" id="KW-1185">Reference proteome</keyword>
<evidence type="ECO:0000313" key="2">
    <source>
        <dbReference type="Proteomes" id="UP000887578"/>
    </source>
</evidence>
<accession>A0A914Q7A4</accession>
<evidence type="ECO:0000256" key="1">
    <source>
        <dbReference type="SAM" id="SignalP"/>
    </source>
</evidence>
<evidence type="ECO:0000313" key="3">
    <source>
        <dbReference type="WBParaSite" id="PDA_v2.g27306.t1"/>
    </source>
</evidence>